<evidence type="ECO:0000313" key="2">
    <source>
        <dbReference type="EMBL" id="CAH8243970.1"/>
    </source>
</evidence>
<name>A0ABN8TYZ8_9BACL</name>
<dbReference type="InterPro" id="IPR046462">
    <property type="entry name" value="TerL_nuclease"/>
</dbReference>
<evidence type="ECO:0000313" key="3">
    <source>
        <dbReference type="Proteomes" id="UP001154322"/>
    </source>
</evidence>
<gene>
    <name evidence="2" type="ORF">WJ0W_001209</name>
</gene>
<protein>
    <submittedName>
        <fullName evidence="2">Phage terminase family protein</fullName>
    </submittedName>
</protein>
<dbReference type="Pfam" id="PF20441">
    <property type="entry name" value="TerL_nuclease"/>
    <property type="match status" value="1"/>
</dbReference>
<comment type="caution">
    <text evidence="2">The sequence shown here is derived from an EMBL/GenBank/DDBJ whole genome shotgun (WGS) entry which is preliminary data.</text>
</comment>
<reference evidence="2" key="1">
    <citation type="submission" date="2022-06" db="EMBL/GenBank/DDBJ databases">
        <authorList>
            <person name="Dietemann V."/>
            <person name="Ory F."/>
            <person name="Dainat B."/>
            <person name="Oberhansli S."/>
        </authorList>
    </citation>
    <scope>NUCLEOTIDE SEQUENCE</scope>
    <source>
        <strain evidence="2">Ena-SAMPLE-TAB-26-04-2022-14:26:32:270-5432</strain>
    </source>
</reference>
<proteinExistence type="predicted"/>
<feature type="domain" description="Terminase large subunit-like endonuclease" evidence="1">
    <location>
        <begin position="3"/>
        <end position="35"/>
    </location>
</feature>
<keyword evidence="3" id="KW-1185">Reference proteome</keyword>
<dbReference type="EMBL" id="CALYLO010000001">
    <property type="protein sequence ID" value="CAH8243970.1"/>
    <property type="molecule type" value="Genomic_DNA"/>
</dbReference>
<sequence>MELDGKENLKPMKNKSKERIDLIVAMFNAMATAMLYEEIDMNFEEFADQKFWDKLWG</sequence>
<organism evidence="2 3">
    <name type="scientific">Paenibacillus melissococcoides</name>
    <dbReference type="NCBI Taxonomy" id="2912268"/>
    <lineage>
        <taxon>Bacteria</taxon>
        <taxon>Bacillati</taxon>
        <taxon>Bacillota</taxon>
        <taxon>Bacilli</taxon>
        <taxon>Bacillales</taxon>
        <taxon>Paenibacillaceae</taxon>
        <taxon>Paenibacillus</taxon>
    </lineage>
</organism>
<accession>A0ABN8TYZ8</accession>
<dbReference type="Proteomes" id="UP001154322">
    <property type="component" value="Unassembled WGS sequence"/>
</dbReference>
<evidence type="ECO:0000259" key="1">
    <source>
        <dbReference type="Pfam" id="PF20441"/>
    </source>
</evidence>